<evidence type="ECO:0000313" key="4">
    <source>
        <dbReference type="EMBL" id="EJD37899.1"/>
    </source>
</evidence>
<comment type="similarity">
    <text evidence="2">Belongs to the NAD(P)-dependent epimerase/dehydratase family. Dihydroflavonol-4-reductase subfamily.</text>
</comment>
<name>J0WWI0_AURST</name>
<dbReference type="eggNOG" id="KOG1502">
    <property type="taxonomic scope" value="Eukaryota"/>
</dbReference>
<gene>
    <name evidence="4" type="ORF">AURDEDRAFT_139701</name>
</gene>
<evidence type="ECO:0000313" key="5">
    <source>
        <dbReference type="Proteomes" id="UP000006514"/>
    </source>
</evidence>
<sequence length="354" mass="38788">MADAETKPALRVLLTGASGFIAAHILKQLLEAGYWVRATVRSESKKQDILKLYSEYESQLDFAFVQDVAEPGAFDEAVKAEPGLDYIVHTASPFHFHPDDPVKDIIEPAIQGYLSIVQAAQKNAPSVKRIVFTGSLSSVADCAILPGPAGKAFKEEDWNPVTLEVAKSNPMMAYFGSKTLSEKALWEWIEKEQPSFDIVVLNIAFVFGPLANVQTLASLNTSIQGLYSVFSGTCGQEVPPTWAHVWVDVRDTARAHLLALAAPKEAGNQRYCIAADGICSNQEAADIWRRRFPEYADRIPVGKPGTGFGMEPGTYATCDNSKSKKVLGLQYQHDYEGMLVDLAKDFIQLEKNGA</sequence>
<dbReference type="AlphaFoldDB" id="J0WWI0"/>
<dbReference type="InterPro" id="IPR001509">
    <property type="entry name" value="Epimerase_deHydtase"/>
</dbReference>
<dbReference type="PANTHER" id="PTHR10366">
    <property type="entry name" value="NAD DEPENDENT EPIMERASE/DEHYDRATASE"/>
    <property type="match status" value="1"/>
</dbReference>
<dbReference type="SUPFAM" id="SSF51735">
    <property type="entry name" value="NAD(P)-binding Rossmann-fold domains"/>
    <property type="match status" value="1"/>
</dbReference>
<dbReference type="InterPro" id="IPR050425">
    <property type="entry name" value="NAD(P)_dehydrat-like"/>
</dbReference>
<dbReference type="InterPro" id="IPR036291">
    <property type="entry name" value="NAD(P)-bd_dom_sf"/>
</dbReference>
<dbReference type="Pfam" id="PF01370">
    <property type="entry name" value="Epimerase"/>
    <property type="match status" value="1"/>
</dbReference>
<dbReference type="InParanoid" id="J0WWI0"/>
<feature type="domain" description="NAD-dependent epimerase/dehydratase" evidence="3">
    <location>
        <begin position="12"/>
        <end position="273"/>
    </location>
</feature>
<evidence type="ECO:0000256" key="2">
    <source>
        <dbReference type="ARBA" id="ARBA00023445"/>
    </source>
</evidence>
<evidence type="ECO:0000259" key="3">
    <source>
        <dbReference type="Pfam" id="PF01370"/>
    </source>
</evidence>
<dbReference type="Gene3D" id="3.40.50.720">
    <property type="entry name" value="NAD(P)-binding Rossmann-like Domain"/>
    <property type="match status" value="1"/>
</dbReference>
<dbReference type="FunFam" id="3.40.50.720:FF:000191">
    <property type="entry name" value="Methylglyoxal reductase (NADPH-dependent)"/>
    <property type="match status" value="1"/>
</dbReference>
<dbReference type="Proteomes" id="UP000006514">
    <property type="component" value="Unassembled WGS sequence"/>
</dbReference>
<dbReference type="OMA" id="WEFYEAN"/>
<dbReference type="GO" id="GO:0016616">
    <property type="term" value="F:oxidoreductase activity, acting on the CH-OH group of donors, NAD or NADP as acceptor"/>
    <property type="evidence" value="ECO:0007669"/>
    <property type="project" value="TreeGrafter"/>
</dbReference>
<dbReference type="PANTHER" id="PTHR10366:SF814">
    <property type="entry name" value="NAD-DEPENDENT EPIMERASE_DEHYDRATASE DOMAIN-CONTAINING PROTEIN"/>
    <property type="match status" value="1"/>
</dbReference>
<keyword evidence="1" id="KW-0560">Oxidoreductase</keyword>
<evidence type="ECO:0000256" key="1">
    <source>
        <dbReference type="ARBA" id="ARBA00023002"/>
    </source>
</evidence>
<dbReference type="CDD" id="cd05227">
    <property type="entry name" value="AR_SDR_e"/>
    <property type="match status" value="1"/>
</dbReference>
<protein>
    <submittedName>
        <fullName evidence="4">NAD(P)-binding protein</fullName>
    </submittedName>
</protein>
<accession>J0WWI0</accession>
<dbReference type="EMBL" id="JH687833">
    <property type="protein sequence ID" value="EJD37899.1"/>
    <property type="molecule type" value="Genomic_DNA"/>
</dbReference>
<dbReference type="OrthoDB" id="2735536at2759"/>
<proteinExistence type="inferred from homology"/>
<reference evidence="5" key="1">
    <citation type="journal article" date="2012" name="Science">
        <title>The Paleozoic origin of enzymatic lignin decomposition reconstructed from 31 fungal genomes.</title>
        <authorList>
            <person name="Floudas D."/>
            <person name="Binder M."/>
            <person name="Riley R."/>
            <person name="Barry K."/>
            <person name="Blanchette R.A."/>
            <person name="Henrissat B."/>
            <person name="Martinez A.T."/>
            <person name="Otillar R."/>
            <person name="Spatafora J.W."/>
            <person name="Yadav J.S."/>
            <person name="Aerts A."/>
            <person name="Benoit I."/>
            <person name="Boyd A."/>
            <person name="Carlson A."/>
            <person name="Copeland A."/>
            <person name="Coutinho P.M."/>
            <person name="de Vries R.P."/>
            <person name="Ferreira P."/>
            <person name="Findley K."/>
            <person name="Foster B."/>
            <person name="Gaskell J."/>
            <person name="Glotzer D."/>
            <person name="Gorecki P."/>
            <person name="Heitman J."/>
            <person name="Hesse C."/>
            <person name="Hori C."/>
            <person name="Igarashi K."/>
            <person name="Jurgens J.A."/>
            <person name="Kallen N."/>
            <person name="Kersten P."/>
            <person name="Kohler A."/>
            <person name="Kuees U."/>
            <person name="Kumar T.K.A."/>
            <person name="Kuo A."/>
            <person name="LaButti K."/>
            <person name="Larrondo L.F."/>
            <person name="Lindquist E."/>
            <person name="Ling A."/>
            <person name="Lombard V."/>
            <person name="Lucas S."/>
            <person name="Lundell T."/>
            <person name="Martin R."/>
            <person name="McLaughlin D.J."/>
            <person name="Morgenstern I."/>
            <person name="Morin E."/>
            <person name="Murat C."/>
            <person name="Nagy L.G."/>
            <person name="Nolan M."/>
            <person name="Ohm R.A."/>
            <person name="Patyshakuliyeva A."/>
            <person name="Rokas A."/>
            <person name="Ruiz-Duenas F.J."/>
            <person name="Sabat G."/>
            <person name="Salamov A."/>
            <person name="Samejima M."/>
            <person name="Schmutz J."/>
            <person name="Slot J.C."/>
            <person name="St John F."/>
            <person name="Stenlid J."/>
            <person name="Sun H."/>
            <person name="Sun S."/>
            <person name="Syed K."/>
            <person name="Tsang A."/>
            <person name="Wiebenga A."/>
            <person name="Young D."/>
            <person name="Pisabarro A."/>
            <person name="Eastwood D.C."/>
            <person name="Martin F."/>
            <person name="Cullen D."/>
            <person name="Grigoriev I.V."/>
            <person name="Hibbett D.S."/>
        </authorList>
    </citation>
    <scope>NUCLEOTIDE SEQUENCE [LARGE SCALE GENOMIC DNA]</scope>
    <source>
        <strain evidence="5">TFB10046</strain>
    </source>
</reference>
<dbReference type="KEGG" id="adl:AURDEDRAFT_139701"/>
<organism evidence="4 5">
    <name type="scientific">Auricularia subglabra (strain TFB-10046 / SS5)</name>
    <name type="common">White-rot fungus</name>
    <name type="synonym">Auricularia delicata (strain TFB10046)</name>
    <dbReference type="NCBI Taxonomy" id="717982"/>
    <lineage>
        <taxon>Eukaryota</taxon>
        <taxon>Fungi</taxon>
        <taxon>Dikarya</taxon>
        <taxon>Basidiomycota</taxon>
        <taxon>Agaricomycotina</taxon>
        <taxon>Agaricomycetes</taxon>
        <taxon>Auriculariales</taxon>
        <taxon>Auriculariaceae</taxon>
        <taxon>Auricularia</taxon>
    </lineage>
</organism>
<keyword evidence="5" id="KW-1185">Reference proteome</keyword>